<feature type="compositionally biased region" description="Basic and acidic residues" evidence="1">
    <location>
        <begin position="209"/>
        <end position="229"/>
    </location>
</feature>
<dbReference type="Proteomes" id="UP001189429">
    <property type="component" value="Unassembled WGS sequence"/>
</dbReference>
<proteinExistence type="predicted"/>
<protein>
    <submittedName>
        <fullName evidence="2">Uncharacterized protein</fullName>
    </submittedName>
</protein>
<evidence type="ECO:0000256" key="1">
    <source>
        <dbReference type="SAM" id="MobiDB-lite"/>
    </source>
</evidence>
<sequence>MTKTTRVWCLGGEAEELDGFECDTGMMFHDRSSEERFPHDLPGSWLVLGSKKNEWVEDRTVCVDRRPPEMSFIEQISTESEHVGTLLAYGCECVWSIPRCTWPDFMIIPRFVSGAFSLCGLDGFRLEFLPRGIDQKGPFCGLSVHVPVKGTFSFTLQVLPGKSYTMREQFNGVGGEFLGWFDKFELKPACQGDELLIRVTLLEMPCPDGHRGKDLSKDPSRCSKHRTPDADPSASNGDARADDYSQAFQAMAEAGSMRGEVAEFHRLLLSGAAAPDDKSRAAFEAHAALTQEIQKVMSSAEFWAEVRAKGIQEASARLIETAAVHEALIQCHKTMPPLLGRP</sequence>
<gene>
    <name evidence="2" type="ORF">PCOR1329_LOCUS69927</name>
</gene>
<accession>A0ABN9WRP8</accession>
<reference evidence="2" key="1">
    <citation type="submission" date="2023-10" db="EMBL/GenBank/DDBJ databases">
        <authorList>
            <person name="Chen Y."/>
            <person name="Shah S."/>
            <person name="Dougan E. K."/>
            <person name="Thang M."/>
            <person name="Chan C."/>
        </authorList>
    </citation>
    <scope>NUCLEOTIDE SEQUENCE [LARGE SCALE GENOMIC DNA]</scope>
</reference>
<dbReference type="EMBL" id="CAUYUJ010019204">
    <property type="protein sequence ID" value="CAK0889401.1"/>
    <property type="molecule type" value="Genomic_DNA"/>
</dbReference>
<evidence type="ECO:0000313" key="3">
    <source>
        <dbReference type="Proteomes" id="UP001189429"/>
    </source>
</evidence>
<evidence type="ECO:0000313" key="2">
    <source>
        <dbReference type="EMBL" id="CAK0889401.1"/>
    </source>
</evidence>
<comment type="caution">
    <text evidence="2">The sequence shown here is derived from an EMBL/GenBank/DDBJ whole genome shotgun (WGS) entry which is preliminary data.</text>
</comment>
<name>A0ABN9WRP8_9DINO</name>
<keyword evidence="3" id="KW-1185">Reference proteome</keyword>
<organism evidence="2 3">
    <name type="scientific">Prorocentrum cordatum</name>
    <dbReference type="NCBI Taxonomy" id="2364126"/>
    <lineage>
        <taxon>Eukaryota</taxon>
        <taxon>Sar</taxon>
        <taxon>Alveolata</taxon>
        <taxon>Dinophyceae</taxon>
        <taxon>Prorocentrales</taxon>
        <taxon>Prorocentraceae</taxon>
        <taxon>Prorocentrum</taxon>
    </lineage>
</organism>
<feature type="region of interest" description="Disordered" evidence="1">
    <location>
        <begin position="209"/>
        <end position="240"/>
    </location>
</feature>